<evidence type="ECO:0000256" key="4">
    <source>
        <dbReference type="ARBA" id="ARBA00023002"/>
    </source>
</evidence>
<evidence type="ECO:0000256" key="5">
    <source>
        <dbReference type="ARBA" id="ARBA00023136"/>
    </source>
</evidence>
<dbReference type="Pfam" id="PF01794">
    <property type="entry name" value="Ferric_reduct"/>
    <property type="match status" value="1"/>
</dbReference>
<dbReference type="SFLD" id="SFLDS00052">
    <property type="entry name" value="Ferric_Reductase_Domain"/>
    <property type="match status" value="1"/>
</dbReference>
<evidence type="ECO:0000256" key="6">
    <source>
        <dbReference type="SAM" id="Phobius"/>
    </source>
</evidence>
<dbReference type="GeneID" id="20661133"/>
<keyword evidence="2 6" id="KW-0812">Transmembrane</keyword>
<keyword evidence="4" id="KW-0560">Oxidoreductase</keyword>
<evidence type="ECO:0000256" key="3">
    <source>
        <dbReference type="ARBA" id="ARBA00022989"/>
    </source>
</evidence>
<dbReference type="InterPro" id="IPR017927">
    <property type="entry name" value="FAD-bd_FR_type"/>
</dbReference>
<dbReference type="InParanoid" id="G5A8N8"/>
<reference evidence="8 9" key="1">
    <citation type="journal article" date="2006" name="Science">
        <title>Phytophthora genome sequences uncover evolutionary origins and mechanisms of pathogenesis.</title>
        <authorList>
            <person name="Tyler B.M."/>
            <person name="Tripathy S."/>
            <person name="Zhang X."/>
            <person name="Dehal P."/>
            <person name="Jiang R.H."/>
            <person name="Aerts A."/>
            <person name="Arredondo F.D."/>
            <person name="Baxter L."/>
            <person name="Bensasson D."/>
            <person name="Beynon J.L."/>
            <person name="Chapman J."/>
            <person name="Damasceno C.M."/>
            <person name="Dorrance A.E."/>
            <person name="Dou D."/>
            <person name="Dickerman A.W."/>
            <person name="Dubchak I.L."/>
            <person name="Garbelotto M."/>
            <person name="Gijzen M."/>
            <person name="Gordon S.G."/>
            <person name="Govers F."/>
            <person name="Grunwald N.J."/>
            <person name="Huang W."/>
            <person name="Ivors K.L."/>
            <person name="Jones R.W."/>
            <person name="Kamoun S."/>
            <person name="Krampis K."/>
            <person name="Lamour K.H."/>
            <person name="Lee M.K."/>
            <person name="McDonald W.H."/>
            <person name="Medina M."/>
            <person name="Meijer H.J."/>
            <person name="Nordberg E.K."/>
            <person name="Maclean D.J."/>
            <person name="Ospina-Giraldo M.D."/>
            <person name="Morris P.F."/>
            <person name="Phuntumart V."/>
            <person name="Putnam N.H."/>
            <person name="Rash S."/>
            <person name="Rose J.K."/>
            <person name="Sakihama Y."/>
            <person name="Salamov A.A."/>
            <person name="Savidor A."/>
            <person name="Scheuring C.F."/>
            <person name="Smith B.M."/>
            <person name="Sobral B.W."/>
            <person name="Terry A."/>
            <person name="Torto-Alalibo T.A."/>
            <person name="Win J."/>
            <person name="Xu Z."/>
            <person name="Zhang H."/>
            <person name="Grigoriev I.V."/>
            <person name="Rokhsar D.S."/>
            <person name="Boore J.L."/>
        </authorList>
    </citation>
    <scope>NUCLEOTIDE SEQUENCE [LARGE SCALE GENOMIC DNA]</scope>
    <source>
        <strain evidence="8 9">P6497</strain>
    </source>
</reference>
<dbReference type="EMBL" id="JH159161">
    <property type="protein sequence ID" value="EGZ08264.1"/>
    <property type="molecule type" value="Genomic_DNA"/>
</dbReference>
<dbReference type="SUPFAM" id="SSF63380">
    <property type="entry name" value="Riboflavin synthase domain-like"/>
    <property type="match status" value="1"/>
</dbReference>
<dbReference type="RefSeq" id="XP_009536436.1">
    <property type="nucleotide sequence ID" value="XM_009538141.1"/>
</dbReference>
<evidence type="ECO:0000313" key="8">
    <source>
        <dbReference type="EMBL" id="EGZ08264.1"/>
    </source>
</evidence>
<dbReference type="GO" id="GO:0016491">
    <property type="term" value="F:oxidoreductase activity"/>
    <property type="evidence" value="ECO:0007669"/>
    <property type="project" value="UniProtKB-KW"/>
</dbReference>
<dbReference type="SMR" id="G5A8N8"/>
<name>G5A8N8_PHYSP</name>
<organism evidence="8 9">
    <name type="scientific">Phytophthora sojae (strain P6497)</name>
    <name type="common">Soybean stem and root rot agent</name>
    <name type="synonym">Phytophthora megasperma f. sp. glycines</name>
    <dbReference type="NCBI Taxonomy" id="1094619"/>
    <lineage>
        <taxon>Eukaryota</taxon>
        <taxon>Sar</taxon>
        <taxon>Stramenopiles</taxon>
        <taxon>Oomycota</taxon>
        <taxon>Peronosporomycetes</taxon>
        <taxon>Peronosporales</taxon>
        <taxon>Peronosporaceae</taxon>
        <taxon>Phytophthora</taxon>
    </lineage>
</organism>
<evidence type="ECO:0000256" key="1">
    <source>
        <dbReference type="ARBA" id="ARBA00004141"/>
    </source>
</evidence>
<keyword evidence="9" id="KW-1185">Reference proteome</keyword>
<dbReference type="KEGG" id="psoj:PHYSODRAFT_527440"/>
<dbReference type="SFLD" id="SFLDG01168">
    <property type="entry name" value="Ferric_reductase_subgroup_(FRE"/>
    <property type="match status" value="1"/>
</dbReference>
<dbReference type="AlphaFoldDB" id="G5A8N8"/>
<dbReference type="Proteomes" id="UP000002640">
    <property type="component" value="Unassembled WGS sequence"/>
</dbReference>
<proteinExistence type="predicted"/>
<dbReference type="Gene3D" id="3.40.50.80">
    <property type="entry name" value="Nucleotide-binding domain of ferredoxin-NADP reductase (FNR) module"/>
    <property type="match status" value="1"/>
</dbReference>
<keyword evidence="3 6" id="KW-1133">Transmembrane helix</keyword>
<feature type="transmembrane region" description="Helical" evidence="6">
    <location>
        <begin position="75"/>
        <end position="100"/>
    </location>
</feature>
<accession>G5A8N8</accession>
<feature type="transmembrane region" description="Helical" evidence="6">
    <location>
        <begin position="180"/>
        <end position="207"/>
    </location>
</feature>
<dbReference type="OMA" id="DVHTECF"/>
<dbReference type="PANTHER" id="PTHR11972:SF55">
    <property type="entry name" value="FERRIC REDUCTASE"/>
    <property type="match status" value="1"/>
</dbReference>
<evidence type="ECO:0000313" key="9">
    <source>
        <dbReference type="Proteomes" id="UP000002640"/>
    </source>
</evidence>
<dbReference type="InterPro" id="IPR017938">
    <property type="entry name" value="Riboflavin_synthase-like_b-brl"/>
</dbReference>
<dbReference type="InterPro" id="IPR013121">
    <property type="entry name" value="Fe_red_NAD-bd_6"/>
</dbReference>
<evidence type="ECO:0000256" key="2">
    <source>
        <dbReference type="ARBA" id="ARBA00022692"/>
    </source>
</evidence>
<dbReference type="CDD" id="cd06186">
    <property type="entry name" value="NOX_Duox_like_FAD_NADP"/>
    <property type="match status" value="1"/>
</dbReference>
<feature type="transmembrane region" description="Helical" evidence="6">
    <location>
        <begin position="112"/>
        <end position="130"/>
    </location>
</feature>
<dbReference type="InterPro" id="IPR013130">
    <property type="entry name" value="Fe3_Rdtase_TM_dom"/>
</dbReference>
<feature type="domain" description="FAD-binding FR-type" evidence="7">
    <location>
        <begin position="242"/>
        <end position="360"/>
    </location>
</feature>
<dbReference type="PANTHER" id="PTHR11972">
    <property type="entry name" value="NADPH OXIDASE"/>
    <property type="match status" value="1"/>
</dbReference>
<evidence type="ECO:0000259" key="7">
    <source>
        <dbReference type="PROSITE" id="PS51384"/>
    </source>
</evidence>
<dbReference type="InterPro" id="IPR039261">
    <property type="entry name" value="FNR_nucleotide-bd"/>
</dbReference>
<dbReference type="PROSITE" id="PS51384">
    <property type="entry name" value="FAD_FR"/>
    <property type="match status" value="1"/>
</dbReference>
<gene>
    <name evidence="8" type="ORF">PHYSODRAFT_527440</name>
</gene>
<comment type="subcellular location">
    <subcellularLocation>
        <location evidence="1">Membrane</location>
        <topology evidence="1">Multi-pass membrane protein</topology>
    </subcellularLocation>
</comment>
<dbReference type="SUPFAM" id="SSF52343">
    <property type="entry name" value="Ferredoxin reductase-like, C-terminal NADP-linked domain"/>
    <property type="match status" value="1"/>
</dbReference>
<sequence>MPFPSLPSTFQRAMRWWIALRWRLSRSVFSVPLPLLTVEFGVKLGDLIVLIPAISYLVTATALRAKDHDIKGSGAAPSITMMLVFLFAIRNNSVLLVATGIPFERVLFYHKLFAFVTIILTALHGLAYLLEKADSGDSDDLHHDQMVSGMVAFTGMVVMYMLSLNVIRRRFFEVFIRLHWVLFIVVVIFTVIHGASLVLVGLIPWVIDTFFRVGYRLYIHANGSLFKKKRAQNAQNPSESHHKPRRGVIARDQFTICAMPGNITRISFPRVRYDTGESFKYEAGQYVFICVPKISLLGWHPFTISSSPHEVLVTIHIKALGDWTKKLLAAVPLTSDGSHHVVPAPFPILVDGPYGSVSIDIENQTAYSHVALFSGGIGITPMQAIANQLFFDFHHRGRQALKKVHFVWAVRERSMVEAMMNAEFAEDRKLLQGHTPAYLPDDLLSVDPNGGSTSPDDVFKAEFYLTRGQPDPENPIDRHLQHCMRYNTRPDVADVLKSLGQDAQKHGKKRVAVLVCGPSALVRDVINQAMKLERTSKIKYDVHTECFDF</sequence>
<dbReference type="InterPro" id="IPR050369">
    <property type="entry name" value="RBOH/FRE"/>
</dbReference>
<keyword evidence="5 6" id="KW-0472">Membrane</keyword>
<dbReference type="GO" id="GO:0005886">
    <property type="term" value="C:plasma membrane"/>
    <property type="evidence" value="ECO:0007669"/>
    <property type="project" value="TreeGrafter"/>
</dbReference>
<feature type="transmembrane region" description="Helical" evidence="6">
    <location>
        <begin position="150"/>
        <end position="168"/>
    </location>
</feature>
<dbReference type="Gene3D" id="2.40.30.10">
    <property type="entry name" value="Translation factors"/>
    <property type="match status" value="1"/>
</dbReference>
<dbReference type="Pfam" id="PF08022">
    <property type="entry name" value="FAD_binding_8"/>
    <property type="match status" value="1"/>
</dbReference>
<dbReference type="InterPro" id="IPR013112">
    <property type="entry name" value="FAD-bd_8"/>
</dbReference>
<protein>
    <recommendedName>
        <fullName evidence="7">FAD-binding FR-type domain-containing protein</fullName>
    </recommendedName>
</protein>
<dbReference type="Pfam" id="PF08030">
    <property type="entry name" value="NAD_binding_6"/>
    <property type="match status" value="1"/>
</dbReference>